<sequence length="150" mass="17158">MYLRSTPGAKHDSVKRWNLPDRVFFACGACHILAHALLERYGRPGMTVLWFKPAPGSTGNHIVVATEAWVFDYYGYCVRNLCIARTFDRARLRMPGWGAALVPLPPEVPISERRFGRIGGLWLREPRQFVHDALPRARRYLGRFGPPPDR</sequence>
<dbReference type="RefSeq" id="WP_010684647.1">
    <property type="nucleotide sequence ID" value="NZ_CP043538.1"/>
</dbReference>
<evidence type="ECO:0000313" key="1">
    <source>
        <dbReference type="EMBL" id="QGY05767.1"/>
    </source>
</evidence>
<reference evidence="1 2" key="2">
    <citation type="journal article" date="2013" name="Genome Announc.">
        <title>Draft Genome Sequence of Methylobacterium mesophilicum Strain SR1.6/6, Isolated from Citrus sinensis.</title>
        <authorList>
            <person name="Marinho Almeida D."/>
            <person name="Dini-Andreote F."/>
            <person name="Camargo Neves A.A."/>
            <person name="Juca Ramos R.T."/>
            <person name="Andreote F.D."/>
            <person name="Carneiro A.R."/>
            <person name="Oliveira de Souza Lima A."/>
            <person name="Caracciolo Gomes de Sa P.H."/>
            <person name="Ribeiro Barbosa M.S."/>
            <person name="Araujo W.L."/>
            <person name="Silva A."/>
        </authorList>
    </citation>
    <scope>NUCLEOTIDE SEQUENCE [LARGE SCALE GENOMIC DNA]</scope>
    <source>
        <strain evidence="1 2">SR1.6/6</strain>
    </source>
</reference>
<dbReference type="KEGG" id="mmes:MMSR116_30615"/>
<proteinExistence type="predicted"/>
<gene>
    <name evidence="1" type="ORF">MMSR116_30615</name>
</gene>
<dbReference type="EMBL" id="CP043538">
    <property type="protein sequence ID" value="QGY05767.1"/>
    <property type="molecule type" value="Genomic_DNA"/>
</dbReference>
<reference evidence="1 2" key="1">
    <citation type="journal article" date="2012" name="Genet. Mol. Biol.">
        <title>Analysis of 16S rRNA and mxaF genes revealing insights into Methylobacterium niche-specific plant association.</title>
        <authorList>
            <person name="Dourado M.N."/>
            <person name="Andreote F.D."/>
            <person name="Dini-Andreote F."/>
            <person name="Conti R."/>
            <person name="Araujo J.M."/>
            <person name="Araujo W.L."/>
        </authorList>
    </citation>
    <scope>NUCLEOTIDE SEQUENCE [LARGE SCALE GENOMIC DNA]</scope>
    <source>
        <strain evidence="1 2">SR1.6/6</strain>
    </source>
</reference>
<name>A0A6B9FTL7_9HYPH</name>
<organism evidence="1 2">
    <name type="scientific">Methylobacterium mesophilicum SR1.6/6</name>
    <dbReference type="NCBI Taxonomy" id="908290"/>
    <lineage>
        <taxon>Bacteria</taxon>
        <taxon>Pseudomonadati</taxon>
        <taxon>Pseudomonadota</taxon>
        <taxon>Alphaproteobacteria</taxon>
        <taxon>Hyphomicrobiales</taxon>
        <taxon>Methylobacteriaceae</taxon>
        <taxon>Methylobacterium</taxon>
    </lineage>
</organism>
<evidence type="ECO:0000313" key="2">
    <source>
        <dbReference type="Proteomes" id="UP000012488"/>
    </source>
</evidence>
<accession>A0A6B9FTL7</accession>
<dbReference type="Proteomes" id="UP000012488">
    <property type="component" value="Chromosome"/>
</dbReference>
<protein>
    <submittedName>
        <fullName evidence="1">Uncharacterized protein</fullName>
    </submittedName>
</protein>
<dbReference type="AlphaFoldDB" id="A0A6B9FTL7"/>
<dbReference type="OrthoDB" id="65593at2"/>